<dbReference type="NCBIfam" id="NF001236">
    <property type="entry name" value="PRK00203.1"/>
    <property type="match status" value="1"/>
</dbReference>
<keyword evidence="9 11" id="KW-0378">Hydrolase</keyword>
<dbReference type="InterPro" id="IPR002156">
    <property type="entry name" value="RNaseH_domain"/>
</dbReference>
<dbReference type="InterPro" id="IPR036397">
    <property type="entry name" value="RNaseH_sf"/>
</dbReference>
<feature type="binding site" evidence="11">
    <location>
        <position position="25"/>
    </location>
    <ligand>
        <name>Mg(2+)</name>
        <dbReference type="ChEBI" id="CHEBI:18420"/>
        <label>1</label>
    </ligand>
</feature>
<dbReference type="EMBL" id="AZRA01000022">
    <property type="protein sequence ID" value="KDB53580.1"/>
    <property type="molecule type" value="Genomic_DNA"/>
</dbReference>
<comment type="subunit">
    <text evidence="4 11">Monomer.</text>
</comment>
<evidence type="ECO:0000313" key="14">
    <source>
        <dbReference type="EMBL" id="KDB53580.1"/>
    </source>
</evidence>
<dbReference type="Proteomes" id="UP000026714">
    <property type="component" value="Unassembled WGS sequence"/>
</dbReference>
<evidence type="ECO:0000313" key="15">
    <source>
        <dbReference type="Proteomes" id="UP000026714"/>
    </source>
</evidence>
<dbReference type="HAMAP" id="MF_00042">
    <property type="entry name" value="RNase_H"/>
    <property type="match status" value="1"/>
</dbReference>
<dbReference type="Gene3D" id="3.30.420.10">
    <property type="entry name" value="Ribonuclease H-like superfamily/Ribonuclease H"/>
    <property type="match status" value="1"/>
</dbReference>
<dbReference type="PANTHER" id="PTHR10642:SF26">
    <property type="entry name" value="RIBONUCLEASE H1"/>
    <property type="match status" value="1"/>
</dbReference>
<keyword evidence="10 11" id="KW-0460">Magnesium</keyword>
<feature type="binding site" evidence="11">
    <location>
        <position position="149"/>
    </location>
    <ligand>
        <name>Mg(2+)</name>
        <dbReference type="ChEBI" id="CHEBI:18420"/>
        <label>2</label>
    </ligand>
</feature>
<dbReference type="InterPro" id="IPR012337">
    <property type="entry name" value="RNaseH-like_sf"/>
</dbReference>
<evidence type="ECO:0000256" key="6">
    <source>
        <dbReference type="ARBA" id="ARBA00022722"/>
    </source>
</evidence>
<dbReference type="EC" id="3.1.26.4" evidence="5 11"/>
<dbReference type="SUPFAM" id="SSF53098">
    <property type="entry name" value="Ribonuclease H-like"/>
    <property type="match status" value="1"/>
</dbReference>
<evidence type="ECO:0000256" key="7">
    <source>
        <dbReference type="ARBA" id="ARBA00022723"/>
    </source>
</evidence>
<organism evidence="14 15">
    <name type="scientific">Sphaerotilus natans subsp. natans DSM 6575</name>
    <dbReference type="NCBI Taxonomy" id="1286631"/>
    <lineage>
        <taxon>Bacteria</taxon>
        <taxon>Pseudomonadati</taxon>
        <taxon>Pseudomonadota</taxon>
        <taxon>Betaproteobacteria</taxon>
        <taxon>Burkholderiales</taxon>
        <taxon>Sphaerotilaceae</taxon>
        <taxon>Sphaerotilus</taxon>
    </lineage>
</organism>
<comment type="catalytic activity">
    <reaction evidence="1 11">
        <text>Endonucleolytic cleavage to 5'-phosphomonoester.</text>
        <dbReference type="EC" id="3.1.26.4"/>
    </reaction>
</comment>
<keyword evidence="8 11" id="KW-0255">Endonuclease</keyword>
<comment type="function">
    <text evidence="2 11">Endonuclease that specifically degrades the RNA of RNA-DNA hybrids.</text>
</comment>
<evidence type="ECO:0000256" key="11">
    <source>
        <dbReference type="HAMAP-Rule" id="MF_00042"/>
    </source>
</evidence>
<dbReference type="InterPro" id="IPR050092">
    <property type="entry name" value="RNase_H"/>
</dbReference>
<dbReference type="PROSITE" id="PS50879">
    <property type="entry name" value="RNASE_H_1"/>
    <property type="match status" value="1"/>
</dbReference>
<name>A0A059KQF2_9BURK</name>
<dbReference type="eggNOG" id="COG0328">
    <property type="taxonomic scope" value="Bacteria"/>
</dbReference>
<dbReference type="Pfam" id="PF00075">
    <property type="entry name" value="RNase_H"/>
    <property type="match status" value="1"/>
</dbReference>
<evidence type="ECO:0000256" key="2">
    <source>
        <dbReference type="ARBA" id="ARBA00004065"/>
    </source>
</evidence>
<feature type="domain" description="RNase H type-1" evidence="13">
    <location>
        <begin position="16"/>
        <end position="157"/>
    </location>
</feature>
<evidence type="ECO:0000256" key="10">
    <source>
        <dbReference type="ARBA" id="ARBA00022842"/>
    </source>
</evidence>
<accession>A0A059KQF2</accession>
<evidence type="ECO:0000256" key="4">
    <source>
        <dbReference type="ARBA" id="ARBA00011245"/>
    </source>
</evidence>
<gene>
    <name evidence="11" type="primary">rnhA</name>
    <name evidence="14" type="ORF">X805_08580</name>
</gene>
<evidence type="ECO:0000256" key="1">
    <source>
        <dbReference type="ARBA" id="ARBA00000077"/>
    </source>
</evidence>
<comment type="cofactor">
    <cofactor evidence="11">
        <name>Mg(2+)</name>
        <dbReference type="ChEBI" id="CHEBI:18420"/>
    </cofactor>
    <text evidence="11">Binds 1 Mg(2+) ion per subunit. May bind a second metal ion at a regulatory site, or after substrate binding.</text>
</comment>
<feature type="binding site" evidence="11">
    <location>
        <position position="63"/>
    </location>
    <ligand>
        <name>Mg(2+)</name>
        <dbReference type="ChEBI" id="CHEBI:18420"/>
        <label>1</label>
    </ligand>
</feature>
<keyword evidence="7 11" id="KW-0479">Metal-binding</keyword>
<feature type="binding site" evidence="11">
    <location>
        <position position="25"/>
    </location>
    <ligand>
        <name>Mg(2+)</name>
        <dbReference type="ChEBI" id="CHEBI:18420"/>
        <label>2</label>
    </ligand>
</feature>
<dbReference type="FunFam" id="3.30.420.10:FF:000089">
    <property type="entry name" value="Ribonuclease H"/>
    <property type="match status" value="1"/>
</dbReference>
<dbReference type="RefSeq" id="WP_051631584.1">
    <property type="nucleotide sequence ID" value="NZ_AZRA01000022.1"/>
</dbReference>
<dbReference type="AlphaFoldDB" id="A0A059KQF2"/>
<sequence>MNDSKDSAPPARTPIRRPQVTIYTDGACKGNPGPGGWGAWLRSDGHEKELCGGELGTTNNRMEMTAVIEALASLKRTCDVVLYTDSEYVKNGITTWIHGWKARGWKTAAKQPVKNVELWQRMDALSQLHKIEWRWVKGHAGDPGNERADELANRGVEMARTGTGTGASR</sequence>
<dbReference type="GO" id="GO:0043137">
    <property type="term" value="P:DNA replication, removal of RNA primer"/>
    <property type="evidence" value="ECO:0007669"/>
    <property type="project" value="TreeGrafter"/>
</dbReference>
<dbReference type="GO" id="GO:0004523">
    <property type="term" value="F:RNA-DNA hybrid ribonuclease activity"/>
    <property type="evidence" value="ECO:0007669"/>
    <property type="project" value="UniProtKB-UniRule"/>
</dbReference>
<evidence type="ECO:0000259" key="13">
    <source>
        <dbReference type="PROSITE" id="PS50879"/>
    </source>
</evidence>
<keyword evidence="6 11" id="KW-0540">Nuclease</keyword>
<dbReference type="PATRIC" id="fig|1286631.3.peg.847"/>
<comment type="caution">
    <text evidence="14">The sequence shown here is derived from an EMBL/GenBank/DDBJ whole genome shotgun (WGS) entry which is preliminary data.</text>
</comment>
<evidence type="ECO:0000256" key="8">
    <source>
        <dbReference type="ARBA" id="ARBA00022759"/>
    </source>
</evidence>
<evidence type="ECO:0000256" key="12">
    <source>
        <dbReference type="SAM" id="MobiDB-lite"/>
    </source>
</evidence>
<dbReference type="GO" id="GO:0003676">
    <property type="term" value="F:nucleic acid binding"/>
    <property type="evidence" value="ECO:0007669"/>
    <property type="project" value="InterPro"/>
</dbReference>
<dbReference type="CDD" id="cd09278">
    <property type="entry name" value="RNase_HI_prokaryote_like"/>
    <property type="match status" value="1"/>
</dbReference>
<comment type="similarity">
    <text evidence="3 11">Belongs to the RNase H family.</text>
</comment>
<comment type="subcellular location">
    <subcellularLocation>
        <location evidence="11">Cytoplasm</location>
    </subcellularLocation>
</comment>
<dbReference type="PANTHER" id="PTHR10642">
    <property type="entry name" value="RIBONUCLEASE H1"/>
    <property type="match status" value="1"/>
</dbReference>
<feature type="binding site" evidence="11">
    <location>
        <position position="85"/>
    </location>
    <ligand>
        <name>Mg(2+)</name>
        <dbReference type="ChEBI" id="CHEBI:18420"/>
        <label>1</label>
    </ligand>
</feature>
<evidence type="ECO:0000256" key="3">
    <source>
        <dbReference type="ARBA" id="ARBA00005300"/>
    </source>
</evidence>
<reference evidence="14 15" key="1">
    <citation type="journal article" date="2014" name="FEMS Microbiol. Ecol.">
        <title>Sphaerotilus natans encrusted with nanoball-shaped Fe(III) oxide minerals formed by nitrate-reducing mixotrophic Fe(II) oxidation.</title>
        <authorList>
            <person name="Park S."/>
            <person name="Kim D.H."/>
            <person name="Lee J.H."/>
            <person name="Hur H.G."/>
        </authorList>
    </citation>
    <scope>NUCLEOTIDE SEQUENCE [LARGE SCALE GENOMIC DNA]</scope>
    <source>
        <strain evidence="14 15">DSM 6575</strain>
    </source>
</reference>
<dbReference type="GO" id="GO:0005737">
    <property type="term" value="C:cytoplasm"/>
    <property type="evidence" value="ECO:0007669"/>
    <property type="project" value="UniProtKB-SubCell"/>
</dbReference>
<evidence type="ECO:0000256" key="9">
    <source>
        <dbReference type="ARBA" id="ARBA00022801"/>
    </source>
</evidence>
<dbReference type="GO" id="GO:0000287">
    <property type="term" value="F:magnesium ion binding"/>
    <property type="evidence" value="ECO:0007669"/>
    <property type="project" value="UniProtKB-UniRule"/>
</dbReference>
<dbReference type="InterPro" id="IPR022892">
    <property type="entry name" value="RNaseHI"/>
</dbReference>
<proteinExistence type="inferred from homology"/>
<evidence type="ECO:0000256" key="5">
    <source>
        <dbReference type="ARBA" id="ARBA00012180"/>
    </source>
</evidence>
<dbReference type="STRING" id="34103.SAMN05421778_12626"/>
<protein>
    <recommendedName>
        <fullName evidence="5 11">Ribonuclease H</fullName>
        <shortName evidence="11">RNase H</shortName>
        <ecNumber evidence="5 11">3.1.26.4</ecNumber>
    </recommendedName>
</protein>
<feature type="region of interest" description="Disordered" evidence="12">
    <location>
        <begin position="142"/>
        <end position="169"/>
    </location>
</feature>
<keyword evidence="15" id="KW-1185">Reference proteome</keyword>
<keyword evidence="11" id="KW-0963">Cytoplasm</keyword>